<evidence type="ECO:0000256" key="1">
    <source>
        <dbReference type="SAM" id="Phobius"/>
    </source>
</evidence>
<name>A0A6I9U0Y9_SESIN</name>
<proteinExistence type="predicted"/>
<sequence>MVSLRAFFSHFLLLLLHFACFIFSPHHHHHRRRHHDFKKKVATQTASLFTFIKRLFSSSSSAAAAASDPTPQPEHSLIQSPFSSTRSLRAIPPTAVIPTTPSQDQTNLSQPNHPLLSRTDIHPCAVCGEILRSPALLHLHQSAKHAVSELVDGENIVRIIFKMGWPEKAKSPIIHRILKIHNSPKSISVFEEYRELVKSRAAAAKIKTPRNERCIADGNELLRFYCTTFICELESSICSQQYCSVCGIIRSGFSPKMDGISTLGTSYGAHSAVPEDIEEEFKFMHVKRALLVCRVVAGRVGCDLGLVDKEDPGFDSLAAGRGSEDEEDELVVFNPRAVLPCFVIVYTVQ</sequence>
<dbReference type="PANTHER" id="PTHR31681:SF4">
    <property type="entry name" value="C2H2-LIKE ZINC FINGER PROTEIN"/>
    <property type="match status" value="1"/>
</dbReference>
<dbReference type="RefSeq" id="XP_011093689.1">
    <property type="nucleotide sequence ID" value="XM_011095387.2"/>
</dbReference>
<dbReference type="PROSITE" id="PS00028">
    <property type="entry name" value="ZINC_FINGER_C2H2_1"/>
    <property type="match status" value="1"/>
</dbReference>
<feature type="transmembrane region" description="Helical" evidence="1">
    <location>
        <begin position="6"/>
        <end position="24"/>
    </location>
</feature>
<keyword evidence="3" id="KW-1185">Reference proteome</keyword>
<reference evidence="4" key="1">
    <citation type="submission" date="2025-08" db="UniProtKB">
        <authorList>
            <consortium name="RefSeq"/>
        </authorList>
    </citation>
    <scope>IDENTIFICATION</scope>
</reference>
<dbReference type="InParanoid" id="A0A6I9U0Y9"/>
<evidence type="ECO:0000259" key="2">
    <source>
        <dbReference type="PROSITE" id="PS00028"/>
    </source>
</evidence>
<evidence type="ECO:0000313" key="3">
    <source>
        <dbReference type="Proteomes" id="UP000504604"/>
    </source>
</evidence>
<dbReference type="InterPro" id="IPR013087">
    <property type="entry name" value="Znf_C2H2_type"/>
</dbReference>
<dbReference type="PANTHER" id="PTHR31681">
    <property type="entry name" value="C2H2-LIKE ZINC FINGER PROTEIN"/>
    <property type="match status" value="1"/>
</dbReference>
<evidence type="ECO:0000313" key="4">
    <source>
        <dbReference type="RefSeq" id="XP_011093689.1"/>
    </source>
</evidence>
<organism evidence="3 4">
    <name type="scientific">Sesamum indicum</name>
    <name type="common">Oriental sesame</name>
    <name type="synonym">Sesamum orientale</name>
    <dbReference type="NCBI Taxonomy" id="4182"/>
    <lineage>
        <taxon>Eukaryota</taxon>
        <taxon>Viridiplantae</taxon>
        <taxon>Streptophyta</taxon>
        <taxon>Embryophyta</taxon>
        <taxon>Tracheophyta</taxon>
        <taxon>Spermatophyta</taxon>
        <taxon>Magnoliopsida</taxon>
        <taxon>eudicotyledons</taxon>
        <taxon>Gunneridae</taxon>
        <taxon>Pentapetalae</taxon>
        <taxon>asterids</taxon>
        <taxon>lamiids</taxon>
        <taxon>Lamiales</taxon>
        <taxon>Pedaliaceae</taxon>
        <taxon>Sesamum</taxon>
    </lineage>
</organism>
<gene>
    <name evidence="4" type="primary">LOC105173594</name>
</gene>
<protein>
    <submittedName>
        <fullName evidence="4">Uncharacterized protein LOC105173594</fullName>
    </submittedName>
</protein>
<dbReference type="Proteomes" id="UP000504604">
    <property type="component" value="Linkage group LG11"/>
</dbReference>
<dbReference type="FunCoup" id="A0A6I9U0Y9">
    <property type="interactions" value="2"/>
</dbReference>
<dbReference type="Gene3D" id="3.90.228.10">
    <property type="match status" value="1"/>
</dbReference>
<dbReference type="Gramene" id="SIN_1024767.t">
    <property type="protein sequence ID" value="SIN_1024767.t.cds1"/>
    <property type="gene ID" value="SIN_1024767"/>
</dbReference>
<dbReference type="OrthoDB" id="9514740at2759"/>
<keyword evidence="1" id="KW-0472">Membrane</keyword>
<dbReference type="GeneID" id="105173594"/>
<dbReference type="SUPFAM" id="SSF56399">
    <property type="entry name" value="ADP-ribosylation"/>
    <property type="match status" value="1"/>
</dbReference>
<dbReference type="AlphaFoldDB" id="A0A6I9U0Y9"/>
<dbReference type="KEGG" id="sind:105173594"/>
<keyword evidence="1" id="KW-1133">Transmembrane helix</keyword>
<accession>A0A6I9U0Y9</accession>
<feature type="domain" description="C2H2-type" evidence="2">
    <location>
        <begin position="124"/>
        <end position="145"/>
    </location>
</feature>
<keyword evidence="1" id="KW-0812">Transmembrane</keyword>